<name>A0AAD9EBR2_9PEZI</name>
<feature type="compositionally biased region" description="Low complexity" evidence="1">
    <location>
        <begin position="15"/>
        <end position="26"/>
    </location>
</feature>
<evidence type="ECO:0000256" key="1">
    <source>
        <dbReference type="SAM" id="MobiDB-lite"/>
    </source>
</evidence>
<dbReference type="EMBL" id="JAQOWY010000451">
    <property type="protein sequence ID" value="KAK1841862.1"/>
    <property type="molecule type" value="Genomic_DNA"/>
</dbReference>
<sequence>MGKRKLPTGPPAASAPPTKAPALLPTGWPRLLQRRTMTEPRSLRVRGPPSDQTERIPQLRFERALTSSSSHNSPAAPSNIKIGTKAKTQMRHLFQVTENAISHITPLDDVSDFVKSTPSIISHYGSASTPPLQLDQACQRRRRLGTLWQTRDNHIKLPPATRWTPNFKNRNPTRLLSLSRSDKRSPASRMTVIATTPLLTLRRSSSAFLVSLFPAAAVSTQCVRLKTDIAIVST</sequence>
<reference evidence="2" key="1">
    <citation type="submission" date="2023-01" db="EMBL/GenBank/DDBJ databases">
        <title>Colletotrichum chrysophilum M932 genome sequence.</title>
        <authorList>
            <person name="Baroncelli R."/>
        </authorList>
    </citation>
    <scope>NUCLEOTIDE SEQUENCE</scope>
    <source>
        <strain evidence="2">M932</strain>
    </source>
</reference>
<dbReference type="AlphaFoldDB" id="A0AAD9EBR2"/>
<feature type="region of interest" description="Disordered" evidence="1">
    <location>
        <begin position="1"/>
        <end position="57"/>
    </location>
</feature>
<dbReference type="Proteomes" id="UP001243330">
    <property type="component" value="Unassembled WGS sequence"/>
</dbReference>
<proteinExistence type="predicted"/>
<organism evidence="2 3">
    <name type="scientific">Colletotrichum chrysophilum</name>
    <dbReference type="NCBI Taxonomy" id="1836956"/>
    <lineage>
        <taxon>Eukaryota</taxon>
        <taxon>Fungi</taxon>
        <taxon>Dikarya</taxon>
        <taxon>Ascomycota</taxon>
        <taxon>Pezizomycotina</taxon>
        <taxon>Sordariomycetes</taxon>
        <taxon>Hypocreomycetidae</taxon>
        <taxon>Glomerellales</taxon>
        <taxon>Glomerellaceae</taxon>
        <taxon>Colletotrichum</taxon>
        <taxon>Colletotrichum gloeosporioides species complex</taxon>
    </lineage>
</organism>
<comment type="caution">
    <text evidence="2">The sequence shown here is derived from an EMBL/GenBank/DDBJ whole genome shotgun (WGS) entry which is preliminary data.</text>
</comment>
<gene>
    <name evidence="2" type="ORF">CCHR01_15504</name>
</gene>
<accession>A0AAD9EBR2</accession>
<protein>
    <submittedName>
        <fullName evidence="2">Uncharacterized protein</fullName>
    </submittedName>
</protein>
<evidence type="ECO:0000313" key="3">
    <source>
        <dbReference type="Proteomes" id="UP001243330"/>
    </source>
</evidence>
<evidence type="ECO:0000313" key="2">
    <source>
        <dbReference type="EMBL" id="KAK1841862.1"/>
    </source>
</evidence>
<keyword evidence="3" id="KW-1185">Reference proteome</keyword>